<dbReference type="Pfam" id="PF05521">
    <property type="entry name" value="Phage_HCP"/>
    <property type="match status" value="1"/>
</dbReference>
<reference evidence="1 2" key="1">
    <citation type="submission" date="2015-01" db="EMBL/GenBank/DDBJ databases">
        <title>Jeotgalibacillus campisalis genome sequencing.</title>
        <authorList>
            <person name="Goh K.M."/>
            <person name="Chan K.-G."/>
            <person name="Yaakop A.S."/>
            <person name="Ee R."/>
            <person name="Gan H.M."/>
            <person name="Chan C.S."/>
        </authorList>
    </citation>
    <scope>NUCLEOTIDE SEQUENCE [LARGE SCALE GENOMIC DNA]</scope>
    <source>
        <strain evidence="1 2">SF-57</strain>
    </source>
</reference>
<evidence type="ECO:0000313" key="1">
    <source>
        <dbReference type="EMBL" id="KIL46159.1"/>
    </source>
</evidence>
<organism evidence="1 2">
    <name type="scientific">Jeotgalibacillus campisalis</name>
    <dbReference type="NCBI Taxonomy" id="220754"/>
    <lineage>
        <taxon>Bacteria</taxon>
        <taxon>Bacillati</taxon>
        <taxon>Bacillota</taxon>
        <taxon>Bacilli</taxon>
        <taxon>Bacillales</taxon>
        <taxon>Caryophanaceae</taxon>
        <taxon>Jeotgalibacillus</taxon>
    </lineage>
</organism>
<gene>
    <name evidence="1" type="ORF">KR50_28340</name>
</gene>
<dbReference type="EMBL" id="JXRR01000017">
    <property type="protein sequence ID" value="KIL46159.1"/>
    <property type="molecule type" value="Genomic_DNA"/>
</dbReference>
<comment type="caution">
    <text evidence="1">The sequence shown here is derived from an EMBL/GenBank/DDBJ whole genome shotgun (WGS) entry which is preliminary data.</text>
</comment>
<evidence type="ECO:0000313" key="2">
    <source>
        <dbReference type="Proteomes" id="UP000031972"/>
    </source>
</evidence>
<dbReference type="RefSeq" id="WP_052477116.1">
    <property type="nucleotide sequence ID" value="NZ_JXRR01000017.1"/>
</dbReference>
<evidence type="ECO:0008006" key="3">
    <source>
        <dbReference type="Google" id="ProtNLM"/>
    </source>
</evidence>
<dbReference type="Gene3D" id="2.40.10.270">
    <property type="entry name" value="Bacteriophage SPP1 head-tail adaptor protein"/>
    <property type="match status" value="1"/>
</dbReference>
<name>A0A0C2RWM7_9BACL</name>
<dbReference type="AlphaFoldDB" id="A0A0C2RWM7"/>
<protein>
    <recommendedName>
        <fullName evidence="3">Phage head-tail adapter protein</fullName>
    </recommendedName>
</protein>
<dbReference type="NCBIfam" id="TIGR01563">
    <property type="entry name" value="gp16_SPP1"/>
    <property type="match status" value="1"/>
</dbReference>
<dbReference type="Proteomes" id="UP000031972">
    <property type="component" value="Unassembled WGS sequence"/>
</dbReference>
<dbReference type="PATRIC" id="fig|220754.4.peg.2848"/>
<proteinExistence type="predicted"/>
<accession>A0A0C2RWM7</accession>
<sequence length="111" mass="12379">MHEFPHEVIYKVYSKPNPDGGGGFIPGSGGWVTRDVDEGFLDTPSSNEIYQAQQLQHPFDRNLYYPYRTDITPGMRVVCEGDTYEVVSKPMDQGGQNEIMKVPLKLVSPGG</sequence>
<dbReference type="InterPro" id="IPR008767">
    <property type="entry name" value="Phage_SPP1_head-tail_adaptor"/>
</dbReference>
<dbReference type="InterPro" id="IPR038666">
    <property type="entry name" value="SSP1_head-tail_sf"/>
</dbReference>
<keyword evidence="2" id="KW-1185">Reference proteome</keyword>